<evidence type="ECO:0000313" key="5">
    <source>
        <dbReference type="Ensembl" id="ENSOSIP00000039405.1"/>
    </source>
</evidence>
<organism evidence="5 6">
    <name type="scientific">Oryzias sinensis</name>
    <name type="common">Chinese medaka</name>
    <dbReference type="NCBI Taxonomy" id="183150"/>
    <lineage>
        <taxon>Eukaryota</taxon>
        <taxon>Metazoa</taxon>
        <taxon>Chordata</taxon>
        <taxon>Craniata</taxon>
        <taxon>Vertebrata</taxon>
        <taxon>Euteleostomi</taxon>
        <taxon>Actinopterygii</taxon>
        <taxon>Neopterygii</taxon>
        <taxon>Teleostei</taxon>
        <taxon>Neoteleostei</taxon>
        <taxon>Acanthomorphata</taxon>
        <taxon>Ovalentaria</taxon>
        <taxon>Atherinomorphae</taxon>
        <taxon>Beloniformes</taxon>
        <taxon>Adrianichthyidae</taxon>
        <taxon>Oryziinae</taxon>
        <taxon>Oryzias</taxon>
    </lineage>
</organism>
<dbReference type="FunFam" id="3.40.50.1010:FF:000012">
    <property type="entry name" value="SWT1, RNA endoribonuclease homolog"/>
    <property type="match status" value="1"/>
</dbReference>
<name>A0A8C7Z7Q0_9TELE</name>
<feature type="compositionally biased region" description="Polar residues" evidence="3">
    <location>
        <begin position="264"/>
        <end position="299"/>
    </location>
</feature>
<dbReference type="InterPro" id="IPR052626">
    <property type="entry name" value="SWT1_Regulator"/>
</dbReference>
<dbReference type="GeneTree" id="ENSGT00390000001254"/>
<feature type="compositionally biased region" description="Basic residues" evidence="3">
    <location>
        <begin position="1"/>
        <end position="15"/>
    </location>
</feature>
<dbReference type="Pfam" id="PF13638">
    <property type="entry name" value="PIN_4"/>
    <property type="match status" value="1"/>
</dbReference>
<protein>
    <recommendedName>
        <fullName evidence="2">Transcriptional protein SWT1</fullName>
    </recommendedName>
</protein>
<feature type="region of interest" description="Disordered" evidence="3">
    <location>
        <begin position="328"/>
        <end position="373"/>
    </location>
</feature>
<dbReference type="AlphaFoldDB" id="A0A8C7Z7Q0"/>
<proteinExistence type="inferred from homology"/>
<evidence type="ECO:0000256" key="1">
    <source>
        <dbReference type="ARBA" id="ARBA00060839"/>
    </source>
</evidence>
<sequence length="958" mass="106972">MKKMNSNSKKRRRRMVMVSSSSSEEDKRVSKRKEDSKSPKKQKDFKSHKSSTKVQTMCVKEDLETSRQVKKPVYRLSKTHGEEQNDIKKDKQHTNSKNAAGPSYGEVYSSKAEANSSGKHKTVGENKAVQAESSKTLNAKDNHKRKASKSKDEDKQGTNEKTTKVLADKCFSVRGSSTAKKRRMSPTVGSTEQGNQRHHVEKKAKSSRTEADSSITKDQDPSSTGCEDSAHPKTKLPENTSKIHQELELTTDTALSTAPLKISPTFTQNSFKTVNLTTTESSSGGMSNLPESPVSDASVSPQISESLDKRLRLSQKFVPFKFKIPKQVRPHLQQSKDHSKGAVLKTEPSDSKIEEQENGSAPADKLPPANEDNTEHMYDQSQVVEELHLARSENRLELNVTESYGELTCMDIDVPEEASSTILSPQPLQKVLVLVLDTNILLSHLEYVKKITSHGLGALGFPIVLIPWVVLQELDYLKKGRGLSGSVAHLATPAISYIYTSLKRRDPRLWGQSMQQAAQSCNGLNAENNDDRVLQCCLQYQNIYPECALILCTNDKNLSSKALLSGIRAFSKSDLEAEVETSRYGLTALQRVQAPVMPHKCEQAPLPTLRRSCTQAPPQHQQKTVFPQGFLEEDGTRKETGAGAEDDNAKQRLSECLSDLEKCLRDVLSAVVEKEMKAIYDNIWLQIVCRKPPWTLQDVLQCLKKHWIAVFGHVVPRRHGDTVIELIKFFTPGKTPDCQKTSDALQQAKEFVKAFRKRSRHVSQAISEMERISKKLQPQPPLRVPEDSVAGDVVMNEDEVEDKQSTSAHVSHQEVWGIFENIWLHVYQTSLEVFKALSFDPSTMQIVPSERGLTFPQEALTCLHKLASVVLQLLQAFSSILSSAPGLEEVQTLLSVIYSNQIICEDSRLTVTVILDCFSQPDYREKLRVGGGQLMELKKALDCCVRASNQHLAFTTQP</sequence>
<feature type="compositionally biased region" description="Basic and acidic residues" evidence="3">
    <location>
        <begin position="203"/>
        <end position="220"/>
    </location>
</feature>
<dbReference type="InterPro" id="IPR029060">
    <property type="entry name" value="PIN-like_dom_sf"/>
</dbReference>
<feature type="compositionally biased region" description="Basic and acidic residues" evidence="3">
    <location>
        <begin position="24"/>
        <end position="47"/>
    </location>
</feature>
<dbReference type="CDD" id="cd18727">
    <property type="entry name" value="PIN_Swt1-like"/>
    <property type="match status" value="1"/>
</dbReference>
<dbReference type="PANTHER" id="PTHR16161:SF0">
    <property type="entry name" value="TRANSCRIPTIONAL PROTEIN SWT1"/>
    <property type="match status" value="1"/>
</dbReference>
<feature type="domain" description="PIN" evidence="4">
    <location>
        <begin position="432"/>
        <end position="560"/>
    </location>
</feature>
<evidence type="ECO:0000256" key="3">
    <source>
        <dbReference type="SAM" id="MobiDB-lite"/>
    </source>
</evidence>
<dbReference type="PANTHER" id="PTHR16161">
    <property type="entry name" value="TRANSCRIPTIONAL PROTEIN SWT1"/>
    <property type="match status" value="1"/>
</dbReference>
<dbReference type="GO" id="GO:0005634">
    <property type="term" value="C:nucleus"/>
    <property type="evidence" value="ECO:0007669"/>
    <property type="project" value="TreeGrafter"/>
</dbReference>
<dbReference type="Ensembl" id="ENSOSIT00000041527.1">
    <property type="protein sequence ID" value="ENSOSIP00000039405.1"/>
    <property type="gene ID" value="ENSOSIG00000019340.1"/>
</dbReference>
<evidence type="ECO:0000259" key="4">
    <source>
        <dbReference type="SMART" id="SM00670"/>
    </source>
</evidence>
<reference evidence="5" key="1">
    <citation type="submission" date="2025-08" db="UniProtKB">
        <authorList>
            <consortium name="Ensembl"/>
        </authorList>
    </citation>
    <scope>IDENTIFICATION</scope>
</reference>
<feature type="compositionally biased region" description="Basic and acidic residues" evidence="3">
    <location>
        <begin position="79"/>
        <end position="93"/>
    </location>
</feature>
<reference evidence="5" key="2">
    <citation type="submission" date="2025-09" db="UniProtKB">
        <authorList>
            <consortium name="Ensembl"/>
        </authorList>
    </citation>
    <scope>IDENTIFICATION</scope>
</reference>
<dbReference type="Proteomes" id="UP000694383">
    <property type="component" value="Unplaced"/>
</dbReference>
<dbReference type="Gene3D" id="3.40.50.1010">
    <property type="entry name" value="5'-nuclease"/>
    <property type="match status" value="1"/>
</dbReference>
<dbReference type="InterPro" id="IPR002716">
    <property type="entry name" value="PIN_dom"/>
</dbReference>
<accession>A0A8C7Z7Q0</accession>
<feature type="compositionally biased region" description="Basic and acidic residues" evidence="3">
    <location>
        <begin position="149"/>
        <end position="167"/>
    </location>
</feature>
<keyword evidence="6" id="KW-1185">Reference proteome</keyword>
<dbReference type="SUPFAM" id="SSF88723">
    <property type="entry name" value="PIN domain-like"/>
    <property type="match status" value="1"/>
</dbReference>
<dbReference type="SMART" id="SM00670">
    <property type="entry name" value="PINc"/>
    <property type="match status" value="1"/>
</dbReference>
<comment type="similarity">
    <text evidence="1">Belongs to the SWT1 family.</text>
</comment>
<feature type="region of interest" description="Disordered" evidence="3">
    <location>
        <begin position="1"/>
        <end position="299"/>
    </location>
</feature>
<evidence type="ECO:0000256" key="2">
    <source>
        <dbReference type="ARBA" id="ARBA00074620"/>
    </source>
</evidence>
<evidence type="ECO:0000313" key="6">
    <source>
        <dbReference type="Proteomes" id="UP000694383"/>
    </source>
</evidence>